<keyword evidence="2" id="KW-0964">Secreted</keyword>
<protein>
    <submittedName>
        <fullName evidence="8">Putative repeat protein (TIGR01451 family)</fullName>
    </submittedName>
</protein>
<dbReference type="Pfam" id="PF17210">
    <property type="entry name" value="SdrD_B"/>
    <property type="match status" value="7"/>
</dbReference>
<dbReference type="PANTHER" id="PTHR23303:SF15">
    <property type="entry name" value="COLOSSIN-A"/>
    <property type="match status" value="1"/>
</dbReference>
<accession>A0A4R3HUU3</accession>
<dbReference type="Pfam" id="PF01345">
    <property type="entry name" value="DUF11"/>
    <property type="match status" value="8"/>
</dbReference>
<evidence type="ECO:0000256" key="2">
    <source>
        <dbReference type="ARBA" id="ARBA00022525"/>
    </source>
</evidence>
<feature type="domain" description="DUF11" evidence="6">
    <location>
        <begin position="550"/>
        <end position="684"/>
    </location>
</feature>
<evidence type="ECO:0000313" key="9">
    <source>
        <dbReference type="Proteomes" id="UP000295382"/>
    </source>
</evidence>
<organism evidence="8 9">
    <name type="scientific">Paucimonas lemoignei</name>
    <name type="common">Pseudomonas lemoignei</name>
    <dbReference type="NCBI Taxonomy" id="29443"/>
    <lineage>
        <taxon>Bacteria</taxon>
        <taxon>Pseudomonadati</taxon>
        <taxon>Pseudomonadota</taxon>
        <taxon>Betaproteobacteria</taxon>
        <taxon>Burkholderiales</taxon>
        <taxon>Burkholderiaceae</taxon>
        <taxon>Paucimonas</taxon>
    </lineage>
</organism>
<dbReference type="OrthoDB" id="9773411at2"/>
<dbReference type="EMBL" id="SLZQ01000006">
    <property type="protein sequence ID" value="TCS36504.1"/>
    <property type="molecule type" value="Genomic_DNA"/>
</dbReference>
<dbReference type="Proteomes" id="UP000295382">
    <property type="component" value="Unassembled WGS sequence"/>
</dbReference>
<evidence type="ECO:0000256" key="4">
    <source>
        <dbReference type="SAM" id="MobiDB-lite"/>
    </source>
</evidence>
<feature type="signal peptide" evidence="5">
    <location>
        <begin position="1"/>
        <end position="30"/>
    </location>
</feature>
<feature type="domain" description="SD-repeat containing protein B" evidence="7">
    <location>
        <begin position="1516"/>
        <end position="1607"/>
    </location>
</feature>
<dbReference type="GO" id="GO:0005576">
    <property type="term" value="C:extracellular region"/>
    <property type="evidence" value="ECO:0007669"/>
    <property type="project" value="UniProtKB-SubCell"/>
</dbReference>
<feature type="domain" description="DUF11" evidence="6">
    <location>
        <begin position="35"/>
        <end position="152"/>
    </location>
</feature>
<feature type="domain" description="SD-repeat containing protein B" evidence="7">
    <location>
        <begin position="1894"/>
        <end position="1965"/>
    </location>
</feature>
<keyword evidence="3 5" id="KW-0732">Signal</keyword>
<feature type="domain" description="DUF11" evidence="6">
    <location>
        <begin position="289"/>
        <end position="407"/>
    </location>
</feature>
<gene>
    <name evidence="8" type="ORF">EDC30_10643</name>
</gene>
<feature type="domain" description="DUF11" evidence="6">
    <location>
        <begin position="691"/>
        <end position="816"/>
    </location>
</feature>
<feature type="domain" description="SD-repeat containing protein B" evidence="7">
    <location>
        <begin position="1255"/>
        <end position="1349"/>
    </location>
</feature>
<evidence type="ECO:0000313" key="8">
    <source>
        <dbReference type="EMBL" id="TCS36504.1"/>
    </source>
</evidence>
<name>A0A4R3HUU3_PAULE</name>
<evidence type="ECO:0000256" key="5">
    <source>
        <dbReference type="SAM" id="SignalP"/>
    </source>
</evidence>
<feature type="domain" description="SD-repeat containing protein B" evidence="7">
    <location>
        <begin position="2022"/>
        <end position="2113"/>
    </location>
</feature>
<dbReference type="InterPro" id="IPR051417">
    <property type="entry name" value="SDr/BOS_complex"/>
</dbReference>
<feature type="region of interest" description="Disordered" evidence="4">
    <location>
        <begin position="2097"/>
        <end position="2117"/>
    </location>
</feature>
<dbReference type="InterPro" id="IPR047589">
    <property type="entry name" value="DUF11_rpt"/>
</dbReference>
<feature type="domain" description="DUF11" evidence="6">
    <location>
        <begin position="1001"/>
        <end position="1126"/>
    </location>
</feature>
<dbReference type="PANTHER" id="PTHR23303">
    <property type="entry name" value="CARBOXYPEPTIDASE REGULATORY REGION-CONTAINING"/>
    <property type="match status" value="1"/>
</dbReference>
<keyword evidence="9" id="KW-1185">Reference proteome</keyword>
<dbReference type="InterPro" id="IPR033764">
    <property type="entry name" value="Sdr_B"/>
</dbReference>
<feature type="domain" description="SD-repeat containing protein B" evidence="7">
    <location>
        <begin position="1137"/>
        <end position="1218"/>
    </location>
</feature>
<evidence type="ECO:0000256" key="1">
    <source>
        <dbReference type="ARBA" id="ARBA00004613"/>
    </source>
</evidence>
<evidence type="ECO:0000259" key="6">
    <source>
        <dbReference type="Pfam" id="PF01345"/>
    </source>
</evidence>
<reference evidence="8 9" key="1">
    <citation type="submission" date="2019-03" db="EMBL/GenBank/DDBJ databases">
        <title>Genomic Encyclopedia of Type Strains, Phase IV (KMG-IV): sequencing the most valuable type-strain genomes for metagenomic binning, comparative biology and taxonomic classification.</title>
        <authorList>
            <person name="Goeker M."/>
        </authorList>
    </citation>
    <scope>NUCLEOTIDE SEQUENCE [LARGE SCALE GENOMIC DNA]</scope>
    <source>
        <strain evidence="8 9">DSM 7445</strain>
    </source>
</reference>
<feature type="domain" description="DUF11" evidence="6">
    <location>
        <begin position="163"/>
        <end position="282"/>
    </location>
</feature>
<dbReference type="Gene3D" id="2.60.40.10">
    <property type="entry name" value="Immunoglobulins"/>
    <property type="match status" value="11"/>
</dbReference>
<dbReference type="InterPro" id="IPR013783">
    <property type="entry name" value="Ig-like_fold"/>
</dbReference>
<dbReference type="InterPro" id="IPR001434">
    <property type="entry name" value="OmcB-like_DUF11"/>
</dbReference>
<comment type="subcellular location">
    <subcellularLocation>
        <location evidence="1">Secreted</location>
    </subcellularLocation>
</comment>
<feature type="chain" id="PRO_5020663387" evidence="5">
    <location>
        <begin position="31"/>
        <end position="2752"/>
    </location>
</feature>
<dbReference type="NCBIfam" id="TIGR01451">
    <property type="entry name" value="B_ant_repeat"/>
    <property type="match status" value="5"/>
</dbReference>
<dbReference type="RefSeq" id="WP_132258857.1">
    <property type="nucleotide sequence ID" value="NZ_SLZQ01000006.1"/>
</dbReference>
<evidence type="ECO:0000259" key="7">
    <source>
        <dbReference type="Pfam" id="PF17210"/>
    </source>
</evidence>
<feature type="region of interest" description="Disordered" evidence="4">
    <location>
        <begin position="651"/>
        <end position="678"/>
    </location>
</feature>
<feature type="domain" description="SD-repeat containing protein B" evidence="7">
    <location>
        <begin position="1640"/>
        <end position="1714"/>
    </location>
</feature>
<comment type="caution">
    <text evidence="8">The sequence shown here is derived from an EMBL/GenBank/DDBJ whole genome shotgun (WGS) entry which is preliminary data.</text>
</comment>
<feature type="domain" description="DUF11" evidence="6">
    <location>
        <begin position="415"/>
        <end position="535"/>
    </location>
</feature>
<proteinExistence type="predicted"/>
<feature type="domain" description="DUF11" evidence="6">
    <location>
        <begin position="2434"/>
        <end position="2537"/>
    </location>
</feature>
<sequence length="2752" mass="277567">MKISLSRLSGKSFGRLVLSVLFAVSMPVHAVDMLVSNFTDTPDPAVRGGNIVYTATITNNATDVAHGVKLVYALDPDTAYVSNSGGCVYASGPHTVTCSYATVNGDTSGPNSADFLTVNVTVASKASAGATVGISATVSTTDVDTAPGNNTLNQLTTLGNGADMSLSLSANPTTVAASGTLTYTAAVTNLGPNSASNVAVAVTLSPNVTYQSAGGSGWTCGASGQVVTCTRASGAVGTLPDISIGVKQTGAVTGTITTTGVVTISGSATDYNNSNDSSTANVTVTTGTDLAITKTASTATPASGQAMSFTLLPRNLGPFAATSVAVTDTLPAGFSGIGASGTGWSCGVAGQTVTCTAASYAVGASNNITVTATAPTVLSTTPFTNTAQITSATPDPHSGNDSGSASVTVLPDGVDLSITKSRSPNPVAQGSNITNTLRVANAGPRNAVTGEVTVTDTLPAGESYVSYSGSNWTCGAVGQIVTCTYNASLAVGGSSSNLVLTTTAVNAGTLTNSACVSYTNVGGQGYTDPVSGNNCVGAGVSSTVSSNAIDLQVAKTVSVDPLAWNASSLDYTLTITNAGPGDATGVVLTDVIPGYKSGATGIVASRTGGTSTATFNCTNGSTVTCTQTGGTIAAGTTAVFTITVARPMYDSSAQPGGKWTNTASVTSTDQGDTDLSNNSASVQVKVDPVADVRIQNTATPASAQAGTNATYVLTVNNAGPSTAKSVTVTDVFTIPVGTMTFISATPSAGSCAAFNAGTNTLTCSLGDIAEGGTATVTIVVRPDYMSLPPSPRTITNDATVSMTTPDSNTANNTAQSVLTVTQASLDLLVNLSDSPDPLGFVPASAGPVFPDNVVTYRNAITNRGPSVASGFVLTYAMTPPAGKKMTFLGDKLASTGQAYSNYCNNLNSQVTGPATLTITCTFPGNFILLGNNATTDLYLDFRVDTQPAPTGDAFASTVSITSSEPDSVAGNNSASQTTTVRMRSDLQLAKSARAFISGSDAATSTVQVRQPFYWVLTLTNAGPGDSQITQITDTLPAGVTLYTGGTVAPYNAAPYNSGITWSTNNGTPTSGTCSGTTTLTCNIGLLESGKVAVVRVPVVSTTTGARNNCASATTSEVDPNSANNTTICSSVTVQASSIAGTVYSDLDNSGTKGGAEPGINSVSLTLTGTDDYGNAVSRTATTNASGNFSFATLSPGSYALTETQPAAYQDGKDTAGSAGGTITGNGTGTDSISGISLAANTAATGYLFGELANATISGYVFVDLNSNAMRNITGVPATDESAGITGITISLTGTDDLGAVSATATTGANGSYSFSTLRPGTYQVQEATIVGVTHTGMTVGSKGGQDGATVIGANTAVPGATKRTVSNITVAAGDAAQNYNFGESGQGLSGYVYVDLNNNGIKDAGEPGIAGVSVTLSGTTSGGGNVCAAISPNPCTVTTGTDGAYSFAGLPASNGSGYTLTEQSQASAPLSNYTDGAESMGSLGGSAAVNDAFSGIVISLGQFGQNYNFGERAGTISGAVYYDKNDNGVRDAGETGIGSVMLTLSGTTASGANVCTILTSCTTTTAADGTFSFTGLPASNGSGYSLTETQPVYYADRTNTAGTGGGTASVVGGNSVFSGIALAAGSSVSGYLFGEKTGTLSGFVYNDANNNGAKNVGENGIAGVTVTLSGTTASGVNVCSVISGCTATTAADGSYSFTNVPNANVAGYTLTEQAQNVAPLSTYVDGMVTAGSNCGGCTTVTTSPNRIQAIPFSAANSFSGYNFAELSPASISGRVYVDLNGNGTYDAGEELGSVTLTLTGIDDLGTAVNRTVTTASNGGYSITMLRPSNGAGYVITETQPASYGDYPAATGTERGTIGGLPTGTAAQNVISAIVLPLGGSAINYNFREMPPTGSISGFVYVDANENGVKDGGEVGIAGVTVKLTGIDVNGNAASATTTTAADGRYSFNNLPASNGTGYTITEIQPLANTDRQTTIALGNPGTLGGGKPIAAGGNDIISGIVFVAGASLTNYNFGESPPGGTISGFVYGDTNDNGVKDAGETGIAGVTVKLTGTDYTGAAVNRSITTAADGSFTFAIVPASGGSGYVLTETQPSAYRDGKTSVASGNPGNADSGKPVGVGNHDRITNIVLTNGADFANYLFGEVPLPTLKPPIVNGYVWMDRAHNRMRPLDGSLQGMPNWTVRLEKSGALICTVSTDSNGFYQFDNLHCPGHEASGLPTGSGYTIVFNKDGNNLPAVPISGNNRGDVPAGGGSRITNITLNANDHVSEQNLPLDPAGIIYDSMTRQPVAGAAISISGPPGFDPATHLVGGTFAMSQTVGSDGMYQFLLQNGFPSGVYTLTVNSPAGYLPAPSSRLPACVGPLTVGLVPTPALVQASDPAPAANVPMPASPSACAGIVPGGAATSQYYFSFVITNGGSAPILNNHIPIDPLLPGMLLVTKTTPKVNVARGDLVPYTITVTNTQSVALPGMAVRDQMPPGFKYRTGSGRLNGAAAEPAVSGRLLSWNGQNFAPQEKKTYTLVLTVGSGVGDGDYVNQAFAAYGATGAVVSNMASAIVRVIPDATFDCPDVIGKVFDDRNANGYQDDGEPGIPNVRLATPRGLLVTTDAEGRFHVPCADIPNQDRGSNFVMKLDDRTLPSGYRLTTENPADVRITRGKMVKMNFGATVHRVVRIEMEDAAFEAGKTDLKAEWRTQIDALMEQLKAKPSVVRIAYQRGAEQGDLAAKRVEALQEEIRKRWKEMHGMYTLVIETEGVQ</sequence>
<evidence type="ECO:0000256" key="3">
    <source>
        <dbReference type="ARBA" id="ARBA00022729"/>
    </source>
</evidence>
<feature type="domain" description="SD-repeat containing protein B" evidence="7">
    <location>
        <begin position="1390"/>
        <end position="1473"/>
    </location>
</feature>
<dbReference type="SUPFAM" id="SSF117074">
    <property type="entry name" value="Hypothetical protein PA1324"/>
    <property type="match status" value="10"/>
</dbReference>